<evidence type="ECO:0000313" key="1">
    <source>
        <dbReference type="EMBL" id="GLR77269.1"/>
    </source>
</evidence>
<comment type="caution">
    <text evidence="2">The sequence shown here is derived from an EMBL/GenBank/DDBJ whole genome shotgun (WGS) entry which is preliminary data.</text>
</comment>
<evidence type="ECO:0000313" key="3">
    <source>
        <dbReference type="Proteomes" id="UP000239273"/>
    </source>
</evidence>
<reference evidence="2 3" key="2">
    <citation type="submission" date="2016-12" db="EMBL/GenBank/DDBJ databases">
        <title>Diversity of luminous bacteria.</title>
        <authorList>
            <person name="Yoshizawa S."/>
            <person name="Kogure K."/>
        </authorList>
    </citation>
    <scope>NUCLEOTIDE SEQUENCE [LARGE SCALE GENOMIC DNA]</scope>
    <source>
        <strain evidence="2 3">NBRC 105001</strain>
    </source>
</reference>
<reference evidence="1" key="4">
    <citation type="submission" date="2023-01" db="EMBL/GenBank/DDBJ databases">
        <title>Draft genome sequence of Aliivibrio sifiae strain NBRC 105001.</title>
        <authorList>
            <person name="Sun Q."/>
            <person name="Mori K."/>
        </authorList>
    </citation>
    <scope>NUCLEOTIDE SEQUENCE</scope>
    <source>
        <strain evidence="1">NBRC 105001</strain>
    </source>
</reference>
<dbReference type="EMBL" id="BSOU01000037">
    <property type="protein sequence ID" value="GLR77269.1"/>
    <property type="molecule type" value="Genomic_DNA"/>
</dbReference>
<dbReference type="RefSeq" id="WP_105063893.1">
    <property type="nucleotide sequence ID" value="NZ_BSOU01000037.1"/>
</dbReference>
<organism evidence="2 3">
    <name type="scientific">Aliivibrio sifiae</name>
    <dbReference type="NCBI Taxonomy" id="566293"/>
    <lineage>
        <taxon>Bacteria</taxon>
        <taxon>Pseudomonadati</taxon>
        <taxon>Pseudomonadota</taxon>
        <taxon>Gammaproteobacteria</taxon>
        <taxon>Vibrionales</taxon>
        <taxon>Vibrionaceae</taxon>
        <taxon>Aliivibrio</taxon>
    </lineage>
</organism>
<dbReference type="EMBL" id="MSCP01000002">
    <property type="protein sequence ID" value="PQJ87409.1"/>
    <property type="molecule type" value="Genomic_DNA"/>
</dbReference>
<reference evidence="4" key="3">
    <citation type="journal article" date="2019" name="Int. J. Syst. Evol. Microbiol.">
        <title>The Global Catalogue of Microorganisms (GCM) 10K type strain sequencing project: providing services to taxonomists for standard genome sequencing and annotation.</title>
        <authorList>
            <consortium name="The Broad Institute Genomics Platform"/>
            <consortium name="The Broad Institute Genome Sequencing Center for Infectious Disease"/>
            <person name="Wu L."/>
            <person name="Ma J."/>
        </authorList>
    </citation>
    <scope>NUCLEOTIDE SEQUENCE [LARGE SCALE GENOMIC DNA]</scope>
    <source>
        <strain evidence="4">NBRC 105001</strain>
    </source>
</reference>
<dbReference type="Proteomes" id="UP000239273">
    <property type="component" value="Unassembled WGS sequence"/>
</dbReference>
<protein>
    <submittedName>
        <fullName evidence="2">Uncharacterized protein</fullName>
    </submittedName>
</protein>
<proteinExistence type="predicted"/>
<evidence type="ECO:0000313" key="4">
    <source>
        <dbReference type="Proteomes" id="UP001156660"/>
    </source>
</evidence>
<keyword evidence="4" id="KW-1185">Reference proteome</keyword>
<evidence type="ECO:0000313" key="2">
    <source>
        <dbReference type="EMBL" id="PQJ87409.1"/>
    </source>
</evidence>
<name>A0A2S7X7U2_9GAMM</name>
<sequence length="75" mass="8500">MNWDKKLAPKWKQIKGIKLIDGSISEFEVSTQGGVTMYTLPEGNTSKLLKSGDDLILIDIDNFEWLSSDVEFSNY</sequence>
<reference evidence="1" key="1">
    <citation type="journal article" date="2014" name="Int. J. Syst. Evol. Microbiol.">
        <title>Complete genome of a new Firmicutes species belonging to the dominant human colonic microbiota ('Ruminococcus bicirculans') reveals two chromosomes and a selective capacity to utilize plant glucans.</title>
        <authorList>
            <consortium name="NISC Comparative Sequencing Program"/>
            <person name="Wegmann U."/>
            <person name="Louis P."/>
            <person name="Goesmann A."/>
            <person name="Henrissat B."/>
            <person name="Duncan S.H."/>
            <person name="Flint H.J."/>
        </authorList>
    </citation>
    <scope>NUCLEOTIDE SEQUENCE</scope>
    <source>
        <strain evidence="1">NBRC 105001</strain>
    </source>
</reference>
<dbReference type="Proteomes" id="UP001156660">
    <property type="component" value="Unassembled WGS sequence"/>
</dbReference>
<gene>
    <name evidence="2" type="ORF">BTO23_14930</name>
    <name evidence="1" type="ORF">GCM10007855_41440</name>
</gene>
<accession>A0A2S7X7U2</accession>
<dbReference type="AlphaFoldDB" id="A0A2S7X7U2"/>